<dbReference type="Gene3D" id="3.30.450.40">
    <property type="match status" value="1"/>
</dbReference>
<protein>
    <recommendedName>
        <fullName evidence="3">histidine kinase</fullName>
        <ecNumber evidence="3">2.7.13.3</ecNumber>
    </recommendedName>
</protein>
<dbReference type="PANTHER" id="PTHR45339:SF1">
    <property type="entry name" value="HYBRID SIGNAL TRANSDUCTION HISTIDINE KINASE J"/>
    <property type="match status" value="1"/>
</dbReference>
<dbReference type="PROSITE" id="PS50112">
    <property type="entry name" value="PAS"/>
    <property type="match status" value="1"/>
</dbReference>
<gene>
    <name evidence="21" type="ORF">RM545_00330</name>
</gene>
<dbReference type="Gene3D" id="3.30.450.20">
    <property type="entry name" value="PAS domain"/>
    <property type="match status" value="1"/>
</dbReference>
<dbReference type="PROSITE" id="PS50110">
    <property type="entry name" value="RESPONSE_REGULATORY"/>
    <property type="match status" value="1"/>
</dbReference>
<organism evidence="21 22">
    <name type="scientific">Autumnicola lenta</name>
    <dbReference type="NCBI Taxonomy" id="3075593"/>
    <lineage>
        <taxon>Bacteria</taxon>
        <taxon>Pseudomonadati</taxon>
        <taxon>Bacteroidota</taxon>
        <taxon>Flavobacteriia</taxon>
        <taxon>Flavobacteriales</taxon>
        <taxon>Flavobacteriaceae</taxon>
        <taxon>Autumnicola</taxon>
    </lineage>
</organism>
<keyword evidence="13" id="KW-0472">Membrane</keyword>
<dbReference type="EC" id="2.7.13.3" evidence="3"/>
<evidence type="ECO:0000256" key="12">
    <source>
        <dbReference type="ARBA" id="ARBA00023012"/>
    </source>
</evidence>
<keyword evidence="22" id="KW-1185">Reference proteome</keyword>
<feature type="domain" description="Histidine kinase" evidence="16">
    <location>
        <begin position="316"/>
        <end position="537"/>
    </location>
</feature>
<dbReference type="SUPFAM" id="SSF55874">
    <property type="entry name" value="ATPase domain of HSP90 chaperone/DNA topoisomerase II/histidine kinase"/>
    <property type="match status" value="1"/>
</dbReference>
<keyword evidence="8" id="KW-0547">Nucleotide-binding</keyword>
<keyword evidence="4" id="KW-1003">Cell membrane</keyword>
<dbReference type="InterPro" id="IPR036890">
    <property type="entry name" value="HATPase_C_sf"/>
</dbReference>
<feature type="domain" description="PAS" evidence="18">
    <location>
        <begin position="172"/>
        <end position="243"/>
    </location>
</feature>
<dbReference type="PRINTS" id="PR00344">
    <property type="entry name" value="BCTRLSENSOR"/>
</dbReference>
<dbReference type="SMART" id="SM00388">
    <property type="entry name" value="HisKA"/>
    <property type="match status" value="1"/>
</dbReference>
<keyword evidence="12" id="KW-0902">Two-component regulatory system</keyword>
<dbReference type="InterPro" id="IPR003018">
    <property type="entry name" value="GAF"/>
</dbReference>
<dbReference type="Pfam" id="PF02518">
    <property type="entry name" value="HATPase_c"/>
    <property type="match status" value="1"/>
</dbReference>
<dbReference type="RefSeq" id="WP_311493273.1">
    <property type="nucleotide sequence ID" value="NZ_JAVRHO010000001.1"/>
</dbReference>
<dbReference type="InterPro" id="IPR000014">
    <property type="entry name" value="PAS"/>
</dbReference>
<dbReference type="EMBL" id="JAVRHO010000001">
    <property type="protein sequence ID" value="MDT0645122.1"/>
    <property type="molecule type" value="Genomic_DNA"/>
</dbReference>
<dbReference type="SUPFAM" id="SSF55781">
    <property type="entry name" value="GAF domain-like"/>
    <property type="match status" value="1"/>
</dbReference>
<evidence type="ECO:0000256" key="2">
    <source>
        <dbReference type="ARBA" id="ARBA00004651"/>
    </source>
</evidence>
<sequence length="804" mass="91435">MSYNILDTPYEEDFDGLVKLISIICDVPVAIISMIDDQRQWYKAKTGIDSSEMPIKETFCQYTVVQDELLEIPDARLDERVKNNPHVTIEEGIRFYAGMPLKASNGHNIGTVCVADSKPRTLNKNQKTALKLLTNQAMLLLETRKKNVKLGDELEFQLEQKIKENQRQLLYQETQYNNLLKAIRKSSGVIEFNPHGVIERVNTHFLNIVGYGKEELVGQHHSYLLGEEEKENDENFWKSLRHGKFKSGRLRRKHKNGSTVWIQATYNPILDLDENVIKVIKIATDITQEILAEKALLQAKEQAEALNIQKDNFIANVSHEIRTPIHAILGFTELLLEQEKDNLRKSYLQSVKTAGDNLLFIINDILDLSKLEAGMIHLEEEQFNLQQVVKNVFAILHLKAHQKKIKFDFHINSGVPLDLKGDKNRLSQILINFLNNALKFTAEGGVDLKVELIKLANNEAVLKFKVRDTGIGIPPEKLKVIFERFSQAEESTFRKFGGTGLGLNISKHLIDRQGGTVEVSSEPGEGSCFTFTIPFKIAEKEFQDHTVTGVAATSFQKPAKILLCEDNELNQRLIRAILQEKGHEIDMAENGNKGVQLAKEREYDLILMDIQMPEKDGYQTTEVLRKDLKIVTPIIALTANFMLAEKEKCLRAGMNDYLSKPFTRDDLLAKINECLGNNGNSGNYEGNQEKSDAGLSFETLEEMSGGNKDFEKEMLSLFVKQASEMWSQLESAYEERDLPAIKATAHKFKTSFGIIGADQYYLYQLENVDKEKLSDEKLDITLTRFKDQLQQILQTVNTKLKSYL</sequence>
<dbReference type="SUPFAM" id="SSF47384">
    <property type="entry name" value="Homodimeric domain of signal transducing histidine kinase"/>
    <property type="match status" value="1"/>
</dbReference>
<evidence type="ECO:0000313" key="21">
    <source>
        <dbReference type="EMBL" id="MDT0645122.1"/>
    </source>
</evidence>
<evidence type="ECO:0000256" key="9">
    <source>
        <dbReference type="ARBA" id="ARBA00022777"/>
    </source>
</evidence>
<evidence type="ECO:0000256" key="7">
    <source>
        <dbReference type="ARBA" id="ARBA00022692"/>
    </source>
</evidence>
<keyword evidence="10 21" id="KW-0067">ATP-binding</keyword>
<feature type="domain" description="Response regulatory" evidence="17">
    <location>
        <begin position="560"/>
        <end position="675"/>
    </location>
</feature>
<dbReference type="PROSITE" id="PS50109">
    <property type="entry name" value="HIS_KIN"/>
    <property type="match status" value="1"/>
</dbReference>
<evidence type="ECO:0000256" key="14">
    <source>
        <dbReference type="PROSITE-ProRule" id="PRU00110"/>
    </source>
</evidence>
<dbReference type="SMART" id="SM00387">
    <property type="entry name" value="HATPase_c"/>
    <property type="match status" value="1"/>
</dbReference>
<dbReference type="Gene3D" id="3.40.50.2300">
    <property type="match status" value="1"/>
</dbReference>
<keyword evidence="5 15" id="KW-0597">Phosphoprotein</keyword>
<evidence type="ECO:0000256" key="8">
    <source>
        <dbReference type="ARBA" id="ARBA00022741"/>
    </source>
</evidence>
<proteinExistence type="predicted"/>
<reference evidence="21 22" key="1">
    <citation type="submission" date="2023-09" db="EMBL/GenBank/DDBJ databases">
        <authorList>
            <person name="Rey-Velasco X."/>
        </authorList>
    </citation>
    <scope>NUCLEOTIDE SEQUENCE [LARGE SCALE GENOMIC DNA]</scope>
    <source>
        <strain evidence="21 22">F260</strain>
    </source>
</reference>
<evidence type="ECO:0000256" key="10">
    <source>
        <dbReference type="ARBA" id="ARBA00022840"/>
    </source>
</evidence>
<dbReference type="InterPro" id="IPR008207">
    <property type="entry name" value="Sig_transdc_His_kin_Hpt_dom"/>
</dbReference>
<dbReference type="PROSITE" id="PS50113">
    <property type="entry name" value="PAC"/>
    <property type="match status" value="1"/>
</dbReference>
<dbReference type="Pfam" id="PF01590">
    <property type="entry name" value="GAF"/>
    <property type="match status" value="1"/>
</dbReference>
<dbReference type="Pfam" id="PF00072">
    <property type="entry name" value="Response_reg"/>
    <property type="match status" value="1"/>
</dbReference>
<dbReference type="Gene3D" id="1.20.120.160">
    <property type="entry name" value="HPT domain"/>
    <property type="match status" value="1"/>
</dbReference>
<dbReference type="InterPro" id="IPR029016">
    <property type="entry name" value="GAF-like_dom_sf"/>
</dbReference>
<dbReference type="CDD" id="cd00130">
    <property type="entry name" value="PAS"/>
    <property type="match status" value="1"/>
</dbReference>
<evidence type="ECO:0000256" key="3">
    <source>
        <dbReference type="ARBA" id="ARBA00012438"/>
    </source>
</evidence>
<dbReference type="CDD" id="cd16922">
    <property type="entry name" value="HATPase_EvgS-ArcB-TorS-like"/>
    <property type="match status" value="1"/>
</dbReference>
<dbReference type="PANTHER" id="PTHR45339">
    <property type="entry name" value="HYBRID SIGNAL TRANSDUCTION HISTIDINE KINASE J"/>
    <property type="match status" value="1"/>
</dbReference>
<evidence type="ECO:0000259" key="18">
    <source>
        <dbReference type="PROSITE" id="PS50112"/>
    </source>
</evidence>
<dbReference type="SMART" id="SM00065">
    <property type="entry name" value="GAF"/>
    <property type="match status" value="1"/>
</dbReference>
<dbReference type="InterPro" id="IPR001610">
    <property type="entry name" value="PAC"/>
</dbReference>
<dbReference type="Pfam" id="PF13426">
    <property type="entry name" value="PAS_9"/>
    <property type="match status" value="1"/>
</dbReference>
<evidence type="ECO:0000256" key="4">
    <source>
        <dbReference type="ARBA" id="ARBA00022475"/>
    </source>
</evidence>
<evidence type="ECO:0000256" key="11">
    <source>
        <dbReference type="ARBA" id="ARBA00022989"/>
    </source>
</evidence>
<feature type="modified residue" description="4-aspartylphosphate" evidence="15">
    <location>
        <position position="609"/>
    </location>
</feature>
<evidence type="ECO:0000259" key="20">
    <source>
        <dbReference type="PROSITE" id="PS50894"/>
    </source>
</evidence>
<dbReference type="Proteomes" id="UP001245285">
    <property type="component" value="Unassembled WGS sequence"/>
</dbReference>
<dbReference type="SMART" id="SM00086">
    <property type="entry name" value="PAC"/>
    <property type="match status" value="1"/>
</dbReference>
<dbReference type="InterPro" id="IPR036097">
    <property type="entry name" value="HisK_dim/P_sf"/>
</dbReference>
<evidence type="ECO:0000256" key="15">
    <source>
        <dbReference type="PROSITE-ProRule" id="PRU00169"/>
    </source>
</evidence>
<dbReference type="InterPro" id="IPR011006">
    <property type="entry name" value="CheY-like_superfamily"/>
</dbReference>
<dbReference type="SUPFAM" id="SSF47226">
    <property type="entry name" value="Histidine-containing phosphotransfer domain, HPT domain"/>
    <property type="match status" value="1"/>
</dbReference>
<evidence type="ECO:0000313" key="22">
    <source>
        <dbReference type="Proteomes" id="UP001245285"/>
    </source>
</evidence>
<keyword evidence="11" id="KW-1133">Transmembrane helix</keyword>
<feature type="modified residue" description="Phosphohistidine" evidence="14">
    <location>
        <position position="746"/>
    </location>
</feature>
<comment type="caution">
    <text evidence="21">The sequence shown here is derived from an EMBL/GenBank/DDBJ whole genome shotgun (WGS) entry which is preliminary data.</text>
</comment>
<dbReference type="Pfam" id="PF01627">
    <property type="entry name" value="Hpt"/>
    <property type="match status" value="1"/>
</dbReference>
<evidence type="ECO:0000256" key="6">
    <source>
        <dbReference type="ARBA" id="ARBA00022679"/>
    </source>
</evidence>
<dbReference type="InterPro" id="IPR003661">
    <property type="entry name" value="HisK_dim/P_dom"/>
</dbReference>
<dbReference type="Gene3D" id="1.10.287.130">
    <property type="match status" value="1"/>
</dbReference>
<accession>A0ABU3CFJ4</accession>
<evidence type="ECO:0000259" key="17">
    <source>
        <dbReference type="PROSITE" id="PS50110"/>
    </source>
</evidence>
<keyword evidence="9" id="KW-0418">Kinase</keyword>
<dbReference type="SUPFAM" id="SSF52172">
    <property type="entry name" value="CheY-like"/>
    <property type="match status" value="1"/>
</dbReference>
<dbReference type="Pfam" id="PF00512">
    <property type="entry name" value="HisKA"/>
    <property type="match status" value="1"/>
</dbReference>
<dbReference type="PROSITE" id="PS50894">
    <property type="entry name" value="HPT"/>
    <property type="match status" value="1"/>
</dbReference>
<dbReference type="InterPro" id="IPR035965">
    <property type="entry name" value="PAS-like_dom_sf"/>
</dbReference>
<dbReference type="InterPro" id="IPR005467">
    <property type="entry name" value="His_kinase_dom"/>
</dbReference>
<evidence type="ECO:0000259" key="16">
    <source>
        <dbReference type="PROSITE" id="PS50109"/>
    </source>
</evidence>
<dbReference type="InterPro" id="IPR003594">
    <property type="entry name" value="HATPase_dom"/>
</dbReference>
<keyword evidence="7" id="KW-0812">Transmembrane</keyword>
<feature type="domain" description="HPt" evidence="20">
    <location>
        <begin position="707"/>
        <end position="804"/>
    </location>
</feature>
<keyword evidence="6" id="KW-0808">Transferase</keyword>
<dbReference type="InterPro" id="IPR001789">
    <property type="entry name" value="Sig_transdc_resp-reg_receiver"/>
</dbReference>
<feature type="domain" description="PAC" evidence="19">
    <location>
        <begin position="246"/>
        <end position="298"/>
    </location>
</feature>
<dbReference type="InterPro" id="IPR000700">
    <property type="entry name" value="PAS-assoc_C"/>
</dbReference>
<dbReference type="GO" id="GO:0005524">
    <property type="term" value="F:ATP binding"/>
    <property type="evidence" value="ECO:0007669"/>
    <property type="project" value="UniProtKB-KW"/>
</dbReference>
<dbReference type="InterPro" id="IPR036641">
    <property type="entry name" value="HPT_dom_sf"/>
</dbReference>
<comment type="catalytic activity">
    <reaction evidence="1">
        <text>ATP + protein L-histidine = ADP + protein N-phospho-L-histidine.</text>
        <dbReference type="EC" id="2.7.13.3"/>
    </reaction>
</comment>
<dbReference type="InterPro" id="IPR004358">
    <property type="entry name" value="Sig_transdc_His_kin-like_C"/>
</dbReference>
<dbReference type="CDD" id="cd00082">
    <property type="entry name" value="HisKA"/>
    <property type="match status" value="1"/>
</dbReference>
<evidence type="ECO:0000256" key="13">
    <source>
        <dbReference type="ARBA" id="ARBA00023136"/>
    </source>
</evidence>
<dbReference type="SUPFAM" id="SSF55785">
    <property type="entry name" value="PYP-like sensor domain (PAS domain)"/>
    <property type="match status" value="1"/>
</dbReference>
<dbReference type="Gene3D" id="3.30.565.10">
    <property type="entry name" value="Histidine kinase-like ATPase, C-terminal domain"/>
    <property type="match status" value="1"/>
</dbReference>
<dbReference type="NCBIfam" id="TIGR00229">
    <property type="entry name" value="sensory_box"/>
    <property type="match status" value="1"/>
</dbReference>
<name>A0ABU3CFJ4_9FLAO</name>
<evidence type="ECO:0000259" key="19">
    <source>
        <dbReference type="PROSITE" id="PS50113"/>
    </source>
</evidence>
<evidence type="ECO:0000256" key="1">
    <source>
        <dbReference type="ARBA" id="ARBA00000085"/>
    </source>
</evidence>
<dbReference type="CDD" id="cd17546">
    <property type="entry name" value="REC_hyHK_CKI1_RcsC-like"/>
    <property type="match status" value="1"/>
</dbReference>
<comment type="subcellular location">
    <subcellularLocation>
        <location evidence="2">Cell membrane</location>
        <topology evidence="2">Multi-pass membrane protein</topology>
    </subcellularLocation>
</comment>
<dbReference type="SMART" id="SM00448">
    <property type="entry name" value="REC"/>
    <property type="match status" value="1"/>
</dbReference>
<evidence type="ECO:0000256" key="5">
    <source>
        <dbReference type="ARBA" id="ARBA00022553"/>
    </source>
</evidence>